<accession>A0ABQ1LH90</accession>
<dbReference type="EMBL" id="BMEC01000002">
    <property type="protein sequence ID" value="GGC24792.1"/>
    <property type="molecule type" value="Genomic_DNA"/>
</dbReference>
<dbReference type="Proteomes" id="UP000636010">
    <property type="component" value="Unassembled WGS sequence"/>
</dbReference>
<organism evidence="2 3">
    <name type="scientific">Marivirga lumbricoides</name>
    <dbReference type="NCBI Taxonomy" id="1046115"/>
    <lineage>
        <taxon>Bacteria</taxon>
        <taxon>Pseudomonadati</taxon>
        <taxon>Bacteroidota</taxon>
        <taxon>Cytophagia</taxon>
        <taxon>Cytophagales</taxon>
        <taxon>Marivirgaceae</taxon>
        <taxon>Marivirga</taxon>
    </lineage>
</organism>
<dbReference type="InterPro" id="IPR011990">
    <property type="entry name" value="TPR-like_helical_dom_sf"/>
</dbReference>
<name>A0ABQ1LH90_9BACT</name>
<evidence type="ECO:0000256" key="1">
    <source>
        <dbReference type="SAM" id="SignalP"/>
    </source>
</evidence>
<comment type="caution">
    <text evidence="2">The sequence shown here is derived from an EMBL/GenBank/DDBJ whole genome shotgun (WGS) entry which is preliminary data.</text>
</comment>
<evidence type="ECO:0000313" key="3">
    <source>
        <dbReference type="Proteomes" id="UP000636010"/>
    </source>
</evidence>
<dbReference type="SUPFAM" id="SSF48452">
    <property type="entry name" value="TPR-like"/>
    <property type="match status" value="1"/>
</dbReference>
<keyword evidence="3" id="KW-1185">Reference proteome</keyword>
<protein>
    <recommendedName>
        <fullName evidence="4">TonB C-terminal domain-containing protein</fullName>
    </recommendedName>
</protein>
<keyword evidence="1" id="KW-0732">Signal</keyword>
<dbReference type="Gene3D" id="1.25.40.10">
    <property type="entry name" value="Tetratricopeptide repeat domain"/>
    <property type="match status" value="1"/>
</dbReference>
<evidence type="ECO:0008006" key="4">
    <source>
        <dbReference type="Google" id="ProtNLM"/>
    </source>
</evidence>
<sequence>MACFPFFNYMKYFLTILFLTTFLEVKAQGNTDSLIAKCYPEVSGQYFNETYKQSVFIAFRIGPEGMVEEESINILHHLTPEKDAKAVKLLLETSFENTKIKKKRNSEEIECITIAISFHPESPGLYYDLVNSHHIAYKTLYQNDISSAAKGKKYFAEEKYDLAYEQFRMALSKGNYGNAELHYYMFQCLNALGDEQSACIYLEQAKNIDPTYKSEWKEICK</sequence>
<feature type="signal peptide" evidence="1">
    <location>
        <begin position="1"/>
        <end position="27"/>
    </location>
</feature>
<reference evidence="3" key="1">
    <citation type="journal article" date="2019" name="Int. J. Syst. Evol. Microbiol.">
        <title>The Global Catalogue of Microorganisms (GCM) 10K type strain sequencing project: providing services to taxonomists for standard genome sequencing and annotation.</title>
        <authorList>
            <consortium name="The Broad Institute Genomics Platform"/>
            <consortium name="The Broad Institute Genome Sequencing Center for Infectious Disease"/>
            <person name="Wu L."/>
            <person name="Ma J."/>
        </authorList>
    </citation>
    <scope>NUCLEOTIDE SEQUENCE [LARGE SCALE GENOMIC DNA]</scope>
    <source>
        <strain evidence="3">CGMCC 1.10832</strain>
    </source>
</reference>
<evidence type="ECO:0000313" key="2">
    <source>
        <dbReference type="EMBL" id="GGC24792.1"/>
    </source>
</evidence>
<gene>
    <name evidence="2" type="ORF">GCM10011506_07600</name>
</gene>
<proteinExistence type="predicted"/>
<feature type="chain" id="PRO_5045553501" description="TonB C-terminal domain-containing protein" evidence="1">
    <location>
        <begin position="28"/>
        <end position="221"/>
    </location>
</feature>